<protein>
    <submittedName>
        <fullName evidence="5">Protein-tyrosine-phosphatase</fullName>
        <ecNumber evidence="5">3.1.3.48</ecNumber>
    </submittedName>
</protein>
<name>A0AAF0F467_9BASI</name>
<evidence type="ECO:0000313" key="5">
    <source>
        <dbReference type="EMBL" id="WFD38062.1"/>
    </source>
</evidence>
<keyword evidence="3 5" id="KW-0378">Hydrolase</keyword>
<dbReference type="InterPro" id="IPR029021">
    <property type="entry name" value="Prot-tyrosine_phosphatase-like"/>
</dbReference>
<dbReference type="GeneID" id="85224659"/>
<organism evidence="5 6">
    <name type="scientific">Malassezia japonica</name>
    <dbReference type="NCBI Taxonomy" id="223818"/>
    <lineage>
        <taxon>Eukaryota</taxon>
        <taxon>Fungi</taxon>
        <taxon>Dikarya</taxon>
        <taxon>Basidiomycota</taxon>
        <taxon>Ustilaginomycotina</taxon>
        <taxon>Malasseziomycetes</taxon>
        <taxon>Malasseziales</taxon>
        <taxon>Malasseziaceae</taxon>
        <taxon>Malassezia</taxon>
    </lineage>
</organism>
<dbReference type="RefSeq" id="XP_060120959.1">
    <property type="nucleotide sequence ID" value="XM_060264976.1"/>
</dbReference>
<dbReference type="InterPro" id="IPR004861">
    <property type="entry name" value="Siw14-like"/>
</dbReference>
<reference evidence="5" key="1">
    <citation type="submission" date="2023-03" db="EMBL/GenBank/DDBJ databases">
        <title>Mating type loci evolution in Malassezia.</title>
        <authorList>
            <person name="Coelho M.A."/>
        </authorList>
    </citation>
    <scope>NUCLEOTIDE SEQUENCE</scope>
    <source>
        <strain evidence="5">CBS 9431</strain>
    </source>
</reference>
<evidence type="ECO:0000256" key="2">
    <source>
        <dbReference type="ARBA" id="ARBA00022490"/>
    </source>
</evidence>
<gene>
    <name evidence="5" type="ORF">MJAP1_001010</name>
</gene>
<dbReference type="AlphaFoldDB" id="A0AAF0F467"/>
<dbReference type="Proteomes" id="UP001217754">
    <property type="component" value="Chromosome 1"/>
</dbReference>
<dbReference type="CDD" id="cd14501">
    <property type="entry name" value="PFA-DSP"/>
    <property type="match status" value="1"/>
</dbReference>
<dbReference type="FunFam" id="3.90.190.10:FF:000035">
    <property type="entry name" value="Tyrosine phosphatase, putative"/>
    <property type="match status" value="1"/>
</dbReference>
<evidence type="ECO:0000313" key="6">
    <source>
        <dbReference type="Proteomes" id="UP001217754"/>
    </source>
</evidence>
<dbReference type="PANTHER" id="PTHR31126">
    <property type="entry name" value="TYROSINE-PROTEIN PHOSPHATASE"/>
    <property type="match status" value="1"/>
</dbReference>
<evidence type="ECO:0000256" key="3">
    <source>
        <dbReference type="ARBA" id="ARBA00022801"/>
    </source>
</evidence>
<feature type="region of interest" description="Disordered" evidence="4">
    <location>
        <begin position="219"/>
        <end position="239"/>
    </location>
</feature>
<keyword evidence="6" id="KW-1185">Reference proteome</keyword>
<comment type="subcellular location">
    <subcellularLocation>
        <location evidence="1">Cytoplasm</location>
    </subcellularLocation>
</comment>
<dbReference type="PANTHER" id="PTHR31126:SF18">
    <property type="entry name" value="PROTEIN-TYROSINE-PHOSPHATASE"/>
    <property type="match status" value="1"/>
</dbReference>
<dbReference type="GO" id="GO:0005737">
    <property type="term" value="C:cytoplasm"/>
    <property type="evidence" value="ECO:0007669"/>
    <property type="project" value="UniProtKB-SubCell"/>
</dbReference>
<dbReference type="EC" id="3.1.3.48" evidence="5"/>
<dbReference type="SUPFAM" id="SSF52799">
    <property type="entry name" value="(Phosphotyrosine protein) phosphatases II"/>
    <property type="match status" value="1"/>
</dbReference>
<proteinExistence type="predicted"/>
<dbReference type="GO" id="GO:0004725">
    <property type="term" value="F:protein tyrosine phosphatase activity"/>
    <property type="evidence" value="ECO:0007669"/>
    <property type="project" value="UniProtKB-EC"/>
</dbReference>
<dbReference type="EMBL" id="CP119958">
    <property type="protein sequence ID" value="WFD38062.1"/>
    <property type="molecule type" value="Genomic_DNA"/>
</dbReference>
<evidence type="ECO:0000256" key="1">
    <source>
        <dbReference type="ARBA" id="ARBA00004496"/>
    </source>
</evidence>
<dbReference type="Gene3D" id="3.90.190.10">
    <property type="entry name" value="Protein tyrosine phosphatase superfamily"/>
    <property type="match status" value="1"/>
</dbReference>
<accession>A0AAF0F467</accession>
<dbReference type="Pfam" id="PF03162">
    <property type="entry name" value="Y_phosphatase2"/>
    <property type="match status" value="1"/>
</dbReference>
<evidence type="ECO:0000256" key="4">
    <source>
        <dbReference type="SAM" id="MobiDB-lite"/>
    </source>
</evidence>
<keyword evidence="2" id="KW-0963">Cytoplasm</keyword>
<sequence>MSAPGGGGEALALQVAAQCTPPAFAHVCPHIFRCADPTAQSGSFAFLESLGLRSVVLLSIEYPSTALEQFCAKNHAELHHFGIERRWPTPNVIGLREAYGAPSKASSLFLSSHEINSFSVLESIVKDALQLLLDVRNHPVLVTDTAGIFETGTLLGCLRKMQGWNFLSILVEYRGFAGPLARSTNERFIEMFDTDLVTLPPVEFIPDWLLPPQQFFVDEQERSDSAGTSDSSRRDSLSQ</sequence>